<dbReference type="RefSeq" id="WP_004220794.1">
    <property type="nucleotide sequence ID" value="NC_016845.1"/>
</dbReference>
<reference evidence="1 2" key="1">
    <citation type="journal article" date="2012" name="J. Bacteriol.">
        <title>Complete genome sequence of Klebsiella pneumoniae subsp. pneumoniae HS11286, a multidrug-resistant strain isolated from human sputum.</title>
        <authorList>
            <person name="Liu P."/>
            <person name="Li P."/>
            <person name="Jiang X."/>
            <person name="Bi D."/>
            <person name="Xie Y."/>
            <person name="Tai C."/>
            <person name="Deng Z."/>
            <person name="Rajakumar K."/>
            <person name="Ou H.Y."/>
        </authorList>
    </citation>
    <scope>NUCLEOTIDE SEQUENCE [LARGE SCALE GENOMIC DNA]</scope>
    <source>
        <strain evidence="1 2">HS11286</strain>
    </source>
</reference>
<dbReference type="HOGENOM" id="CLU_3217537_0_0_6"/>
<dbReference type="Proteomes" id="UP000007841">
    <property type="component" value="Chromosome"/>
</dbReference>
<evidence type="ECO:0000313" key="2">
    <source>
        <dbReference type="Proteomes" id="UP000007841"/>
    </source>
</evidence>
<dbReference type="EMBL" id="CP003200">
    <property type="protein sequence ID" value="AEW59593.1"/>
    <property type="molecule type" value="Genomic_DNA"/>
</dbReference>
<protein>
    <submittedName>
        <fullName evidence="1">Uncharacterized protein</fullName>
    </submittedName>
</protein>
<organism evidence="1 2">
    <name type="scientific">Klebsiella pneumoniae subsp. pneumoniae (strain HS11286)</name>
    <dbReference type="NCBI Taxonomy" id="1125630"/>
    <lineage>
        <taxon>Bacteria</taxon>
        <taxon>Pseudomonadati</taxon>
        <taxon>Pseudomonadota</taxon>
        <taxon>Gammaproteobacteria</taxon>
        <taxon>Enterobacterales</taxon>
        <taxon>Enterobacteriaceae</taxon>
        <taxon>Klebsiella/Raoultella group</taxon>
        <taxon>Klebsiella</taxon>
        <taxon>Klebsiella pneumoniae complex</taxon>
    </lineage>
</organism>
<dbReference type="AlphaFoldDB" id="A0A0H3GJK9"/>
<dbReference type="STRING" id="1125630.KPHS_08950"/>
<keyword evidence="2" id="KW-1185">Reference proteome</keyword>
<sequence>MASSADENIFSQRQRLLLIKVKSIKRLSADKNESLLTFMQNNIL</sequence>
<proteinExistence type="predicted"/>
<dbReference type="GeneID" id="11845885"/>
<gene>
    <name evidence="1" type="ordered locus">KPHS_08950</name>
</gene>
<name>A0A0H3GJK9_KLEPH</name>
<evidence type="ECO:0000313" key="1">
    <source>
        <dbReference type="EMBL" id="AEW59593.1"/>
    </source>
</evidence>
<accession>A0A0H3GJK9</accession>
<dbReference type="PATRIC" id="fig|1125630.4.peg.868"/>
<dbReference type="KEGG" id="kpm:KPHS_08950"/>
<dbReference type="RefSeq" id="YP_005225195.1">
    <property type="nucleotide sequence ID" value="NC_016845.1"/>
</dbReference>